<dbReference type="AlphaFoldDB" id="A0A6J4I731"/>
<name>A0A6J4I731_9ACTN</name>
<protein>
    <submittedName>
        <fullName evidence="1">[Ni/Fe] hydrogenase, large subunit MSMEG_2719</fullName>
    </submittedName>
</protein>
<accession>A0A6J4I731</accession>
<dbReference type="SUPFAM" id="SSF56762">
    <property type="entry name" value="HydB/Nqo4-like"/>
    <property type="match status" value="1"/>
</dbReference>
<sequence length="39" mass="4317">MDVLRAIRSFDPCMPCTTHMDTGKGIITREINSCGCTLE</sequence>
<gene>
    <name evidence="1" type="ORF">AVDCRST_MAG10-1831</name>
</gene>
<proteinExistence type="predicted"/>
<dbReference type="Gene3D" id="1.10.645.10">
    <property type="entry name" value="Cytochrome-c3 Hydrogenase, chain B"/>
    <property type="match status" value="1"/>
</dbReference>
<evidence type="ECO:0000313" key="1">
    <source>
        <dbReference type="EMBL" id="CAA9243969.1"/>
    </source>
</evidence>
<dbReference type="InterPro" id="IPR029014">
    <property type="entry name" value="NiFe-Hase_large"/>
</dbReference>
<dbReference type="EMBL" id="CADCTB010000115">
    <property type="protein sequence ID" value="CAA9243969.1"/>
    <property type="molecule type" value="Genomic_DNA"/>
</dbReference>
<organism evidence="1">
    <name type="scientific">uncultured Acidimicrobiales bacterium</name>
    <dbReference type="NCBI Taxonomy" id="310071"/>
    <lineage>
        <taxon>Bacteria</taxon>
        <taxon>Bacillati</taxon>
        <taxon>Actinomycetota</taxon>
        <taxon>Acidimicrobiia</taxon>
        <taxon>Acidimicrobiales</taxon>
        <taxon>environmental samples</taxon>
    </lineage>
</organism>
<reference evidence="1" key="1">
    <citation type="submission" date="2020-02" db="EMBL/GenBank/DDBJ databases">
        <authorList>
            <person name="Meier V. D."/>
        </authorList>
    </citation>
    <scope>NUCLEOTIDE SEQUENCE</scope>
    <source>
        <strain evidence="1">AVDCRST_MAG10</strain>
    </source>
</reference>